<feature type="region of interest" description="Disordered" evidence="1">
    <location>
        <begin position="1"/>
        <end position="79"/>
    </location>
</feature>
<organism evidence="2 3">
    <name type="scientific">Cirrhinus molitorella</name>
    <name type="common">mud carp</name>
    <dbReference type="NCBI Taxonomy" id="172907"/>
    <lineage>
        <taxon>Eukaryota</taxon>
        <taxon>Metazoa</taxon>
        <taxon>Chordata</taxon>
        <taxon>Craniata</taxon>
        <taxon>Vertebrata</taxon>
        <taxon>Euteleostomi</taxon>
        <taxon>Actinopterygii</taxon>
        <taxon>Neopterygii</taxon>
        <taxon>Teleostei</taxon>
        <taxon>Ostariophysi</taxon>
        <taxon>Cypriniformes</taxon>
        <taxon>Cyprinidae</taxon>
        <taxon>Labeoninae</taxon>
        <taxon>Labeonini</taxon>
        <taxon>Cirrhinus</taxon>
    </lineage>
</organism>
<sequence length="192" mass="21577">MHVEVKEGAEPLRPPGEFGMCPASTPPPPTDSSLLDQDSGFNGSSTPSDKQKYSFSSRRMQDYQPEKMFRPNQIKHNTDHHREDLTSFITVTVQSNPALRDTGDQGGFTRPPSVSTCPRGDESQGDVSEPLRRWKEEVEQLMLSHNGPPYTMEPSDISVPAAPLKPEMCQTQSRTHMETLLRRCLFSVYQAR</sequence>
<evidence type="ECO:0000256" key="1">
    <source>
        <dbReference type="SAM" id="MobiDB-lite"/>
    </source>
</evidence>
<feature type="compositionally biased region" description="Basic and acidic residues" evidence="1">
    <location>
        <begin position="59"/>
        <end position="69"/>
    </location>
</feature>
<evidence type="ECO:0000313" key="3">
    <source>
        <dbReference type="Proteomes" id="UP001187343"/>
    </source>
</evidence>
<reference evidence="2" key="1">
    <citation type="submission" date="2023-08" db="EMBL/GenBank/DDBJ databases">
        <title>Chromosome-level Genome Assembly of mud carp (Cirrhinus molitorella).</title>
        <authorList>
            <person name="Liu H."/>
        </authorList>
    </citation>
    <scope>NUCLEOTIDE SEQUENCE</scope>
    <source>
        <strain evidence="2">Prfri</strain>
        <tissue evidence="2">Muscle</tissue>
    </source>
</reference>
<feature type="compositionally biased region" description="Basic and acidic residues" evidence="1">
    <location>
        <begin position="1"/>
        <end position="10"/>
    </location>
</feature>
<dbReference type="AlphaFoldDB" id="A0AA88P320"/>
<evidence type="ECO:0000313" key="2">
    <source>
        <dbReference type="EMBL" id="KAK2869818.1"/>
    </source>
</evidence>
<comment type="caution">
    <text evidence="2">The sequence shown here is derived from an EMBL/GenBank/DDBJ whole genome shotgun (WGS) entry which is preliminary data.</text>
</comment>
<feature type="compositionally biased region" description="Polar residues" evidence="1">
    <location>
        <begin position="40"/>
        <end position="58"/>
    </location>
</feature>
<feature type="region of interest" description="Disordered" evidence="1">
    <location>
        <begin position="91"/>
        <end position="129"/>
    </location>
</feature>
<dbReference type="Proteomes" id="UP001187343">
    <property type="component" value="Unassembled WGS sequence"/>
</dbReference>
<name>A0AA88P320_9TELE</name>
<protein>
    <submittedName>
        <fullName evidence="2">Uncharacterized protein</fullName>
    </submittedName>
</protein>
<gene>
    <name evidence="2" type="ORF">Q8A67_024210</name>
</gene>
<keyword evidence="3" id="KW-1185">Reference proteome</keyword>
<dbReference type="EMBL" id="JAUYZG010000024">
    <property type="protein sequence ID" value="KAK2869818.1"/>
    <property type="molecule type" value="Genomic_DNA"/>
</dbReference>
<accession>A0AA88P320</accession>
<proteinExistence type="predicted"/>